<name>A0AAV7MUG5_PLEWA</name>
<accession>A0AAV7MUG5</accession>
<dbReference type="AlphaFoldDB" id="A0AAV7MUG5"/>
<reference evidence="1" key="1">
    <citation type="journal article" date="2022" name="bioRxiv">
        <title>Sequencing and chromosome-scale assembly of the giantPleurodeles waltlgenome.</title>
        <authorList>
            <person name="Brown T."/>
            <person name="Elewa A."/>
            <person name="Iarovenko S."/>
            <person name="Subramanian E."/>
            <person name="Araus A.J."/>
            <person name="Petzold A."/>
            <person name="Susuki M."/>
            <person name="Suzuki K.-i.T."/>
            <person name="Hayashi T."/>
            <person name="Toyoda A."/>
            <person name="Oliveira C."/>
            <person name="Osipova E."/>
            <person name="Leigh N.D."/>
            <person name="Simon A."/>
            <person name="Yun M.H."/>
        </authorList>
    </citation>
    <scope>NUCLEOTIDE SEQUENCE</scope>
    <source>
        <strain evidence="1">20211129_DDA</strain>
        <tissue evidence="1">Liver</tissue>
    </source>
</reference>
<evidence type="ECO:0000313" key="1">
    <source>
        <dbReference type="EMBL" id="KAJ1107391.1"/>
    </source>
</evidence>
<organism evidence="1 2">
    <name type="scientific">Pleurodeles waltl</name>
    <name type="common">Iberian ribbed newt</name>
    <dbReference type="NCBI Taxonomy" id="8319"/>
    <lineage>
        <taxon>Eukaryota</taxon>
        <taxon>Metazoa</taxon>
        <taxon>Chordata</taxon>
        <taxon>Craniata</taxon>
        <taxon>Vertebrata</taxon>
        <taxon>Euteleostomi</taxon>
        <taxon>Amphibia</taxon>
        <taxon>Batrachia</taxon>
        <taxon>Caudata</taxon>
        <taxon>Salamandroidea</taxon>
        <taxon>Salamandridae</taxon>
        <taxon>Pleurodelinae</taxon>
        <taxon>Pleurodeles</taxon>
    </lineage>
</organism>
<evidence type="ECO:0000313" key="2">
    <source>
        <dbReference type="Proteomes" id="UP001066276"/>
    </source>
</evidence>
<comment type="caution">
    <text evidence="1">The sequence shown here is derived from an EMBL/GenBank/DDBJ whole genome shotgun (WGS) entry which is preliminary data.</text>
</comment>
<gene>
    <name evidence="1" type="ORF">NDU88_004781</name>
</gene>
<protein>
    <submittedName>
        <fullName evidence="1">Uncharacterized protein</fullName>
    </submittedName>
</protein>
<keyword evidence="2" id="KW-1185">Reference proteome</keyword>
<dbReference type="Proteomes" id="UP001066276">
    <property type="component" value="Chromosome 9"/>
</dbReference>
<dbReference type="EMBL" id="JANPWB010000013">
    <property type="protein sequence ID" value="KAJ1107391.1"/>
    <property type="molecule type" value="Genomic_DNA"/>
</dbReference>
<sequence length="111" mass="11655">MGNVRGLGQFGSRVGILRRPRRPHPAPVPVVLPELRWSAEAAAEGERGCGAVRAASPDVVPESSLRLCGRRLETAADGCSGGGLRRQMMVPPPGRRPSGVCRAVLVVRAPA</sequence>
<proteinExistence type="predicted"/>